<dbReference type="Gene3D" id="1.20.1280.50">
    <property type="match status" value="1"/>
</dbReference>
<dbReference type="CDD" id="cd22086">
    <property type="entry name" value="F-box_EMI"/>
    <property type="match status" value="1"/>
</dbReference>
<comment type="caution">
    <text evidence="6">The sequence shown here is derived from an EMBL/GenBank/DDBJ whole genome shotgun (WGS) entry which is preliminary data.</text>
</comment>
<keyword evidence="7" id="KW-1185">Reference proteome</keyword>
<proteinExistence type="predicted"/>
<feature type="domain" description="F-box" evidence="5">
    <location>
        <begin position="278"/>
        <end position="306"/>
    </location>
</feature>
<keyword evidence="3" id="KW-0862">Zinc</keyword>
<feature type="region of interest" description="Disordered" evidence="4">
    <location>
        <begin position="89"/>
        <end position="112"/>
    </location>
</feature>
<dbReference type="Proteomes" id="UP000807504">
    <property type="component" value="Unassembled WGS sequence"/>
</dbReference>
<keyword evidence="1" id="KW-0479">Metal-binding</keyword>
<evidence type="ECO:0000259" key="5">
    <source>
        <dbReference type="Pfam" id="PF00646"/>
    </source>
</evidence>
<dbReference type="SUPFAM" id="SSF81383">
    <property type="entry name" value="F-box domain"/>
    <property type="match status" value="1"/>
</dbReference>
<sequence length="448" mass="51427">MQGPPSLNRRSFTTSTPFHQQYDSGFYGNSPQSRSSSQFSIGENIGLEIGCFFPLRKNLFGKRNNSENIPVDPFSLERKLLLSRSSAFSRRDASSNTETPRTARSCAGSDKPVKIERLRQNRRCFLNGKTERLKWLGGNDSGFHAETPESSECLKSKGRRIPLLEMVKNLNSENSKEESLAYFKRFLDVSGAKSFADLSMSDIQDLYNIHRFQRTGLKPSVTDIDFNEERPLMKDLNEGNEVFLSSWKERLECISADIKMPPKIDILSQLHNINALSLISCILSYLSGHDLQTVSSVSRLWRKLVLEDEVANRARLACLEKRQKFIKEMAIKKSVNPFQRQPNDRILSCIENIQKEELQFKKTIKEINFNAFIEVGKKGENYRPMKCPSCCNLSLQDKHIITKYNCLFCGHEFCCNCLKPYSNWHYCAPINFPTKKPPANGKKYLRRL</sequence>
<organism evidence="6 7">
    <name type="scientific">Argiope bruennichi</name>
    <name type="common">Wasp spider</name>
    <name type="synonym">Aranea bruennichi</name>
    <dbReference type="NCBI Taxonomy" id="94029"/>
    <lineage>
        <taxon>Eukaryota</taxon>
        <taxon>Metazoa</taxon>
        <taxon>Ecdysozoa</taxon>
        <taxon>Arthropoda</taxon>
        <taxon>Chelicerata</taxon>
        <taxon>Arachnida</taxon>
        <taxon>Araneae</taxon>
        <taxon>Araneomorphae</taxon>
        <taxon>Entelegynae</taxon>
        <taxon>Araneoidea</taxon>
        <taxon>Araneidae</taxon>
        <taxon>Argiope</taxon>
    </lineage>
</organism>
<dbReference type="InterPro" id="IPR036047">
    <property type="entry name" value="F-box-like_dom_sf"/>
</dbReference>
<keyword evidence="2" id="KW-0863">Zinc-finger</keyword>
<dbReference type="InterPro" id="IPR017907">
    <property type="entry name" value="Znf_RING_CS"/>
</dbReference>
<name>A0A8T0EDQ7_ARGBR</name>
<feature type="compositionally biased region" description="Polar residues" evidence="4">
    <location>
        <begin position="8"/>
        <end position="29"/>
    </location>
</feature>
<accession>A0A8T0EDQ7</accession>
<protein>
    <recommendedName>
        <fullName evidence="5">F-box domain-containing protein</fullName>
    </recommendedName>
</protein>
<evidence type="ECO:0000256" key="3">
    <source>
        <dbReference type="ARBA" id="ARBA00022833"/>
    </source>
</evidence>
<evidence type="ECO:0000256" key="1">
    <source>
        <dbReference type="ARBA" id="ARBA00022723"/>
    </source>
</evidence>
<dbReference type="AlphaFoldDB" id="A0A8T0EDQ7"/>
<evidence type="ECO:0000256" key="4">
    <source>
        <dbReference type="SAM" id="MobiDB-lite"/>
    </source>
</evidence>
<reference evidence="6" key="1">
    <citation type="journal article" date="2020" name="bioRxiv">
        <title>Chromosome-level reference genome of the European wasp spider Argiope bruennichi: a resource for studies on range expansion and evolutionary adaptation.</title>
        <authorList>
            <person name="Sheffer M.M."/>
            <person name="Hoppe A."/>
            <person name="Krehenwinkel H."/>
            <person name="Uhl G."/>
            <person name="Kuss A.W."/>
            <person name="Jensen L."/>
            <person name="Jensen C."/>
            <person name="Gillespie R.G."/>
            <person name="Hoff K.J."/>
            <person name="Prost S."/>
        </authorList>
    </citation>
    <scope>NUCLEOTIDE SEQUENCE</scope>
</reference>
<dbReference type="GO" id="GO:0008270">
    <property type="term" value="F:zinc ion binding"/>
    <property type="evidence" value="ECO:0007669"/>
    <property type="project" value="UniProtKB-KW"/>
</dbReference>
<dbReference type="InterPro" id="IPR001810">
    <property type="entry name" value="F-box_dom"/>
</dbReference>
<evidence type="ECO:0000313" key="6">
    <source>
        <dbReference type="EMBL" id="KAF8771001.1"/>
    </source>
</evidence>
<evidence type="ECO:0000256" key="2">
    <source>
        <dbReference type="ARBA" id="ARBA00022771"/>
    </source>
</evidence>
<dbReference type="PROSITE" id="PS00518">
    <property type="entry name" value="ZF_RING_1"/>
    <property type="match status" value="1"/>
</dbReference>
<gene>
    <name evidence="6" type="ORF">HNY73_018464</name>
</gene>
<reference evidence="6" key="2">
    <citation type="submission" date="2020-06" db="EMBL/GenBank/DDBJ databases">
        <authorList>
            <person name="Sheffer M."/>
        </authorList>
    </citation>
    <scope>NUCLEOTIDE SEQUENCE</scope>
</reference>
<dbReference type="EMBL" id="JABXBU010002228">
    <property type="protein sequence ID" value="KAF8771001.1"/>
    <property type="molecule type" value="Genomic_DNA"/>
</dbReference>
<feature type="region of interest" description="Disordered" evidence="4">
    <location>
        <begin position="1"/>
        <end position="38"/>
    </location>
</feature>
<dbReference type="Pfam" id="PF00646">
    <property type="entry name" value="F-box"/>
    <property type="match status" value="1"/>
</dbReference>
<evidence type="ECO:0000313" key="7">
    <source>
        <dbReference type="Proteomes" id="UP000807504"/>
    </source>
</evidence>